<dbReference type="PRINTS" id="PR00045">
    <property type="entry name" value="SIGMA54FCT"/>
</dbReference>
<dbReference type="AlphaFoldDB" id="A0A075RHA2"/>
<keyword evidence="2" id="KW-0240">DNA-directed RNA polymerase</keyword>
<organism evidence="11 12">
    <name type="scientific">Brevibacillus laterosporus LMG 15441</name>
    <dbReference type="NCBI Taxonomy" id="1042163"/>
    <lineage>
        <taxon>Bacteria</taxon>
        <taxon>Bacillati</taxon>
        <taxon>Bacillota</taxon>
        <taxon>Bacilli</taxon>
        <taxon>Bacillales</taxon>
        <taxon>Paenibacillaceae</taxon>
        <taxon>Brevibacillus</taxon>
    </lineage>
</organism>
<keyword evidence="8" id="KW-0804">Transcription</keyword>
<feature type="domain" description="RNA polymerase sigma factor 54 DNA-binding" evidence="9">
    <location>
        <begin position="301"/>
        <end position="459"/>
    </location>
</feature>
<evidence type="ECO:0000256" key="7">
    <source>
        <dbReference type="ARBA" id="ARBA00023125"/>
    </source>
</evidence>
<evidence type="ECO:0000256" key="1">
    <source>
        <dbReference type="ARBA" id="ARBA00008798"/>
    </source>
</evidence>
<dbReference type="GO" id="GO:0003677">
    <property type="term" value="F:DNA binding"/>
    <property type="evidence" value="ECO:0007669"/>
    <property type="project" value="UniProtKB-KW"/>
</dbReference>
<dbReference type="Pfam" id="PF04552">
    <property type="entry name" value="Sigma54_DBD"/>
    <property type="match status" value="1"/>
</dbReference>
<dbReference type="GO" id="GO:0016779">
    <property type="term" value="F:nucleotidyltransferase activity"/>
    <property type="evidence" value="ECO:0007669"/>
    <property type="project" value="UniProtKB-KW"/>
</dbReference>
<evidence type="ECO:0000259" key="10">
    <source>
        <dbReference type="Pfam" id="PF04963"/>
    </source>
</evidence>
<dbReference type="EMBL" id="CP007806">
    <property type="protein sequence ID" value="AIG28580.1"/>
    <property type="molecule type" value="Genomic_DNA"/>
</dbReference>
<dbReference type="GO" id="GO:0000428">
    <property type="term" value="C:DNA-directed RNA polymerase complex"/>
    <property type="evidence" value="ECO:0007669"/>
    <property type="project" value="UniProtKB-KW"/>
</dbReference>
<protein>
    <submittedName>
        <fullName evidence="11">RNA polymerase sigma-54 factor 1</fullName>
    </submittedName>
</protein>
<evidence type="ECO:0000256" key="2">
    <source>
        <dbReference type="ARBA" id="ARBA00022478"/>
    </source>
</evidence>
<dbReference type="RefSeq" id="WP_003334388.1">
    <property type="nucleotide sequence ID" value="NZ_CP007806.1"/>
</dbReference>
<reference evidence="11 12" key="1">
    <citation type="journal article" date="2011" name="J. Bacteriol.">
        <title>Genome sequence of Brevibacillus laterosporus LMG 15441, a pathogen of invertebrates.</title>
        <authorList>
            <person name="Djukic M."/>
            <person name="Poehlein A."/>
            <person name="Thurmer A."/>
            <person name="Daniel R."/>
        </authorList>
    </citation>
    <scope>NUCLEOTIDE SEQUENCE [LARGE SCALE GENOMIC DNA]</scope>
    <source>
        <strain evidence="11 12">LMG 15441</strain>
    </source>
</reference>
<keyword evidence="4" id="KW-0548">Nucleotidyltransferase</keyword>
<sequence>MNMGLGLYQEQTLKLVMTPELRQAITILQFSAIDLMNYLQEQAIENPVIDLQEIAVAQEPLPVDKREKSLDFDWKELLNNPGHNDFSVNRDESAYNPLDYVSDTRTTLFSHLEEQLGYVKRLTPVQRQIAQYIIGNLDERGYLEVPVTDIKERLGVDLEEVEDVLRVIQHLDPAGVAARSLEECLLLQLEHEGQDDEHIVEVIKHHLVDLANNRFGKIAEQLHISVGDVQRIADLVRTLNPRPGVAYSSADIRYIVPDVTVEKVMGEYIVIVNDSSLPRLSINPFYERMLKEKTEKDEARQFVHEKLNAAVWLAKSLEQRRMTLLRVTQAIVDLQNDFFEKGIHYLKPMTQKDIAERVQLHESTISRATSNKYVQTPRGVFELKYFFTSALSTASGEAASSESVKKRIKAFIDKEDRNKPYSDQKLAELLEKEGIEISRRTVAKYREEMLISSSAKRKRFL</sequence>
<evidence type="ECO:0000256" key="8">
    <source>
        <dbReference type="ARBA" id="ARBA00023163"/>
    </source>
</evidence>
<dbReference type="PROSITE" id="PS00718">
    <property type="entry name" value="SIGMA54_2"/>
    <property type="match status" value="1"/>
</dbReference>
<feature type="domain" description="RNA polymerase sigma factor 54 core-binding" evidence="10">
    <location>
        <begin position="102"/>
        <end position="286"/>
    </location>
</feature>
<dbReference type="PANTHER" id="PTHR32248">
    <property type="entry name" value="RNA POLYMERASE SIGMA-54 FACTOR"/>
    <property type="match status" value="1"/>
</dbReference>
<dbReference type="InterPro" id="IPR038709">
    <property type="entry name" value="RpoN_core-bd_sf"/>
</dbReference>
<dbReference type="Pfam" id="PF04963">
    <property type="entry name" value="Sigma54_CBD"/>
    <property type="match status" value="1"/>
</dbReference>
<dbReference type="InterPro" id="IPR007046">
    <property type="entry name" value="RNA_pol_sigma_54_core-bd"/>
</dbReference>
<dbReference type="Pfam" id="PF00309">
    <property type="entry name" value="Sigma54_AID"/>
    <property type="match status" value="1"/>
</dbReference>
<dbReference type="GO" id="GO:0006352">
    <property type="term" value="P:DNA-templated transcription initiation"/>
    <property type="evidence" value="ECO:0007669"/>
    <property type="project" value="InterPro"/>
</dbReference>
<dbReference type="InterPro" id="IPR000394">
    <property type="entry name" value="RNA_pol_sigma_54"/>
</dbReference>
<keyword evidence="3" id="KW-0808">Transferase</keyword>
<dbReference type="NCBIfam" id="TIGR02395">
    <property type="entry name" value="rpoN_sigma"/>
    <property type="match status" value="1"/>
</dbReference>
<keyword evidence="5" id="KW-0805">Transcription regulation</keyword>
<dbReference type="InterPro" id="IPR007634">
    <property type="entry name" value="RNA_pol_sigma_54_DNA-bd"/>
</dbReference>
<dbReference type="Gene3D" id="1.10.10.1330">
    <property type="entry name" value="RNA polymerase sigma-54 factor, core-binding domain"/>
    <property type="match status" value="1"/>
</dbReference>
<keyword evidence="6" id="KW-0731">Sigma factor</keyword>
<dbReference type="GO" id="GO:0001216">
    <property type="term" value="F:DNA-binding transcription activator activity"/>
    <property type="evidence" value="ECO:0007669"/>
    <property type="project" value="InterPro"/>
</dbReference>
<proteinExistence type="inferred from homology"/>
<keyword evidence="12" id="KW-1185">Reference proteome</keyword>
<dbReference type="KEGG" id="blr:BRLA_c043050"/>
<evidence type="ECO:0000256" key="5">
    <source>
        <dbReference type="ARBA" id="ARBA00023015"/>
    </source>
</evidence>
<dbReference type="PANTHER" id="PTHR32248:SF4">
    <property type="entry name" value="RNA POLYMERASE SIGMA-54 FACTOR"/>
    <property type="match status" value="1"/>
</dbReference>
<dbReference type="GO" id="GO:0016987">
    <property type="term" value="F:sigma factor activity"/>
    <property type="evidence" value="ECO:0007669"/>
    <property type="project" value="UniProtKB-KW"/>
</dbReference>
<evidence type="ECO:0000313" key="11">
    <source>
        <dbReference type="EMBL" id="AIG28580.1"/>
    </source>
</evidence>
<keyword evidence="7" id="KW-0238">DNA-binding</keyword>
<comment type="similarity">
    <text evidence="1">Belongs to the sigma-54 factor family.</text>
</comment>
<dbReference type="PIRSF" id="PIRSF000774">
    <property type="entry name" value="RpoN"/>
    <property type="match status" value="1"/>
</dbReference>
<name>A0A075RHA2_BRELA</name>
<accession>A0A075RHA2</accession>
<dbReference type="Gene3D" id="1.10.10.60">
    <property type="entry name" value="Homeodomain-like"/>
    <property type="match status" value="1"/>
</dbReference>
<dbReference type="eggNOG" id="COG1508">
    <property type="taxonomic scope" value="Bacteria"/>
</dbReference>
<gene>
    <name evidence="11" type="primary">rpoN1</name>
    <name evidence="11" type="ORF">BRLA_c043050</name>
</gene>
<dbReference type="Proteomes" id="UP000005850">
    <property type="component" value="Chromosome"/>
</dbReference>
<evidence type="ECO:0000313" key="12">
    <source>
        <dbReference type="Proteomes" id="UP000005850"/>
    </source>
</evidence>
<evidence type="ECO:0000256" key="4">
    <source>
        <dbReference type="ARBA" id="ARBA00022695"/>
    </source>
</evidence>
<dbReference type="STRING" id="1042163.BRLA_c043050"/>
<dbReference type="PROSITE" id="PS50044">
    <property type="entry name" value="SIGMA54_3"/>
    <property type="match status" value="1"/>
</dbReference>
<dbReference type="HOGENOM" id="CLU_020569_1_1_9"/>
<evidence type="ECO:0000256" key="3">
    <source>
        <dbReference type="ARBA" id="ARBA00022679"/>
    </source>
</evidence>
<evidence type="ECO:0000259" key="9">
    <source>
        <dbReference type="Pfam" id="PF04552"/>
    </source>
</evidence>
<evidence type="ECO:0000256" key="6">
    <source>
        <dbReference type="ARBA" id="ARBA00023082"/>
    </source>
</evidence>